<dbReference type="Pfam" id="PF18029">
    <property type="entry name" value="Glyoxalase_6"/>
    <property type="match status" value="1"/>
</dbReference>
<evidence type="ECO:0000259" key="1">
    <source>
        <dbReference type="Pfam" id="PF18029"/>
    </source>
</evidence>
<dbReference type="InterPro" id="IPR041581">
    <property type="entry name" value="Glyoxalase_6"/>
</dbReference>
<reference evidence="2" key="2">
    <citation type="submission" date="2020-09" db="EMBL/GenBank/DDBJ databases">
        <authorList>
            <person name="Sun Q."/>
            <person name="Zhou Y."/>
        </authorList>
    </citation>
    <scope>NUCLEOTIDE SEQUENCE</scope>
    <source>
        <strain evidence="2">CGMCC 1.15454</strain>
    </source>
</reference>
<proteinExistence type="predicted"/>
<organism evidence="2 3">
    <name type="scientific">Lentibacillus populi</name>
    <dbReference type="NCBI Taxonomy" id="1827502"/>
    <lineage>
        <taxon>Bacteria</taxon>
        <taxon>Bacillati</taxon>
        <taxon>Bacillota</taxon>
        <taxon>Bacilli</taxon>
        <taxon>Bacillales</taxon>
        <taxon>Bacillaceae</taxon>
        <taxon>Lentibacillus</taxon>
    </lineage>
</organism>
<keyword evidence="3" id="KW-1185">Reference proteome</keyword>
<comment type="caution">
    <text evidence="2">The sequence shown here is derived from an EMBL/GenBank/DDBJ whole genome shotgun (WGS) entry which is preliminary data.</text>
</comment>
<dbReference type="RefSeq" id="WP_188725959.1">
    <property type="nucleotide sequence ID" value="NZ_BMJD01000085.1"/>
</dbReference>
<reference evidence="2" key="1">
    <citation type="journal article" date="2014" name="Int. J. Syst. Evol. Microbiol.">
        <title>Complete genome sequence of Corynebacterium casei LMG S-19264T (=DSM 44701T), isolated from a smear-ripened cheese.</title>
        <authorList>
            <consortium name="US DOE Joint Genome Institute (JGI-PGF)"/>
            <person name="Walter F."/>
            <person name="Albersmeier A."/>
            <person name="Kalinowski J."/>
            <person name="Ruckert C."/>
        </authorList>
    </citation>
    <scope>NUCLEOTIDE SEQUENCE</scope>
    <source>
        <strain evidence="2">CGMCC 1.15454</strain>
    </source>
</reference>
<name>A0A9W5U224_9BACI</name>
<evidence type="ECO:0000313" key="2">
    <source>
        <dbReference type="EMBL" id="GGB63290.1"/>
    </source>
</evidence>
<dbReference type="InterPro" id="IPR029068">
    <property type="entry name" value="Glyas_Bleomycin-R_OHBP_Dase"/>
</dbReference>
<accession>A0A9W5U224</accession>
<sequence>MGKVVGFELSSQEPEKAVKFYSNVFGWDISEPKWDYWAVSSEKGTEKTGLNGGISKGPNDYPHGTRIQIEVDSIDDSISKAKENGAMVVREKMEFDEFFLAYLLNFRTVKIIF</sequence>
<protein>
    <recommendedName>
        <fullName evidence="1">Glyoxalase-like domain-containing protein</fullName>
    </recommendedName>
</protein>
<gene>
    <name evidence="2" type="ORF">GCM10011409_45460</name>
</gene>
<dbReference type="Gene3D" id="3.10.180.10">
    <property type="entry name" value="2,3-Dihydroxybiphenyl 1,2-Dioxygenase, domain 1"/>
    <property type="match status" value="1"/>
</dbReference>
<dbReference type="EMBL" id="BMJD01000085">
    <property type="protein sequence ID" value="GGB63290.1"/>
    <property type="molecule type" value="Genomic_DNA"/>
</dbReference>
<feature type="domain" description="Glyoxalase-like" evidence="1">
    <location>
        <begin position="10"/>
        <end position="94"/>
    </location>
</feature>
<dbReference type="AlphaFoldDB" id="A0A9W5U224"/>
<dbReference type="Proteomes" id="UP000621492">
    <property type="component" value="Unassembled WGS sequence"/>
</dbReference>
<evidence type="ECO:0000313" key="3">
    <source>
        <dbReference type="Proteomes" id="UP000621492"/>
    </source>
</evidence>
<dbReference type="SUPFAM" id="SSF54593">
    <property type="entry name" value="Glyoxalase/Bleomycin resistance protein/Dihydroxybiphenyl dioxygenase"/>
    <property type="match status" value="1"/>
</dbReference>